<dbReference type="InterPro" id="IPR020904">
    <property type="entry name" value="Sc_DH/Rdtase_CS"/>
</dbReference>
<evidence type="ECO:0000313" key="4">
    <source>
        <dbReference type="Proteomes" id="UP000807370"/>
    </source>
</evidence>
<name>A0ABS0PKR8_9BRAD</name>
<dbReference type="PRINTS" id="PR00081">
    <property type="entry name" value="GDHRDH"/>
</dbReference>
<dbReference type="PANTHER" id="PTHR24321">
    <property type="entry name" value="DEHYDROGENASES, SHORT CHAIN"/>
    <property type="match status" value="1"/>
</dbReference>
<dbReference type="PRINTS" id="PR00080">
    <property type="entry name" value="SDRFAMILY"/>
</dbReference>
<dbReference type="NCBIfam" id="NF005559">
    <property type="entry name" value="PRK07231.1"/>
    <property type="match status" value="1"/>
</dbReference>
<dbReference type="SUPFAM" id="SSF51735">
    <property type="entry name" value="NAD(P)-binding Rossmann-fold domains"/>
    <property type="match status" value="1"/>
</dbReference>
<keyword evidence="2 3" id="KW-0560">Oxidoreductase</keyword>
<reference evidence="3 4" key="1">
    <citation type="submission" date="2020-07" db="EMBL/GenBank/DDBJ databases">
        <title>Bradyrhizobium diversity isolated from nodules of indigenous legumes of Western Australia.</title>
        <authorList>
            <person name="Klepa M.S."/>
        </authorList>
    </citation>
    <scope>NUCLEOTIDE SEQUENCE [LARGE SCALE GENOMIC DNA]</scope>
    <source>
        <strain evidence="3 4">CNPSo 4010</strain>
    </source>
</reference>
<evidence type="ECO:0000256" key="1">
    <source>
        <dbReference type="ARBA" id="ARBA00006484"/>
    </source>
</evidence>
<dbReference type="Gene3D" id="3.40.50.720">
    <property type="entry name" value="NAD(P)-binding Rossmann-like Domain"/>
    <property type="match status" value="1"/>
</dbReference>
<dbReference type="PANTHER" id="PTHR24321:SF8">
    <property type="entry name" value="ESTRADIOL 17-BETA-DEHYDROGENASE 8-RELATED"/>
    <property type="match status" value="1"/>
</dbReference>
<dbReference type="EMBL" id="JACCHP010000004">
    <property type="protein sequence ID" value="MBH5397792.1"/>
    <property type="molecule type" value="Genomic_DNA"/>
</dbReference>
<gene>
    <name evidence="3" type="ORF">HZZ13_08295</name>
</gene>
<comment type="similarity">
    <text evidence="1">Belongs to the short-chain dehydrogenases/reductases (SDR) family.</text>
</comment>
<dbReference type="GO" id="GO:0047936">
    <property type="term" value="F:glucose 1-dehydrogenase [NAD(P)+] activity"/>
    <property type="evidence" value="ECO:0007669"/>
    <property type="project" value="UniProtKB-EC"/>
</dbReference>
<proteinExistence type="inferred from homology"/>
<keyword evidence="4" id="KW-1185">Reference proteome</keyword>
<dbReference type="EC" id="1.1.1.47" evidence="3"/>
<dbReference type="Pfam" id="PF13561">
    <property type="entry name" value="adh_short_C2"/>
    <property type="match status" value="1"/>
</dbReference>
<dbReference type="InterPro" id="IPR002347">
    <property type="entry name" value="SDR_fam"/>
</dbReference>
<comment type="caution">
    <text evidence="3">The sequence shown here is derived from an EMBL/GenBank/DDBJ whole genome shotgun (WGS) entry which is preliminary data.</text>
</comment>
<evidence type="ECO:0000256" key="2">
    <source>
        <dbReference type="ARBA" id="ARBA00023002"/>
    </source>
</evidence>
<protein>
    <submittedName>
        <fullName evidence="3">Glucose 1-dehydrogenase</fullName>
        <ecNumber evidence="3">1.1.1.47</ecNumber>
    </submittedName>
</protein>
<accession>A0ABS0PKR8</accession>
<dbReference type="Proteomes" id="UP000807370">
    <property type="component" value="Unassembled WGS sequence"/>
</dbReference>
<dbReference type="PROSITE" id="PS00061">
    <property type="entry name" value="ADH_SHORT"/>
    <property type="match status" value="1"/>
</dbReference>
<evidence type="ECO:0000313" key="3">
    <source>
        <dbReference type="EMBL" id="MBH5397792.1"/>
    </source>
</evidence>
<dbReference type="InterPro" id="IPR036291">
    <property type="entry name" value="NAD(P)-bd_dom_sf"/>
</dbReference>
<sequence length="254" mass="26766">MKGGEMLQGKVAIVTGAAKGMGEAHAREFAKQHAAVVLTDVDTENGTRVAREISSSGGKAIFVAHDVVDEESWINVIGEAERALGCVNVLINNAGILIRKTIESFSLVDFKRLYDVNVGGTFLGCKLIVPSMRRAGGGSIVNVSSVSGIVANMPGMSGYSATKGAIRMLTKAAAVDLWQYRIRVNSIHPGTIRTPLNEDYFSDPEQTRLILGSTIMARPGKCSEVAAALTFLASDGSSYMTGAELVVDGGMIAV</sequence>
<organism evidence="3 4">
    <name type="scientific">Bradyrhizobium agreste</name>
    <dbReference type="NCBI Taxonomy" id="2751811"/>
    <lineage>
        <taxon>Bacteria</taxon>
        <taxon>Pseudomonadati</taxon>
        <taxon>Pseudomonadota</taxon>
        <taxon>Alphaproteobacteria</taxon>
        <taxon>Hyphomicrobiales</taxon>
        <taxon>Nitrobacteraceae</taxon>
        <taxon>Bradyrhizobium</taxon>
    </lineage>
</organism>